<dbReference type="FunFam" id="3.40.50.720:FF:000084">
    <property type="entry name" value="Short-chain dehydrogenase reductase"/>
    <property type="match status" value="1"/>
</dbReference>
<dbReference type="SMART" id="SM00822">
    <property type="entry name" value="PKS_KR"/>
    <property type="match status" value="1"/>
</dbReference>
<gene>
    <name evidence="3" type="primary">badH</name>
    <name evidence="3" type="ORF">GCM10017643_22590</name>
</gene>
<dbReference type="PANTHER" id="PTHR42760:SF96">
    <property type="entry name" value="3-OXOACYL-[ACYL-CARRIER-PROTEIN] REDUCTASE FABG"/>
    <property type="match status" value="1"/>
</dbReference>
<feature type="domain" description="Ketoreductase" evidence="2">
    <location>
        <begin position="7"/>
        <end position="186"/>
    </location>
</feature>
<dbReference type="PANTHER" id="PTHR42760">
    <property type="entry name" value="SHORT-CHAIN DEHYDROGENASES/REDUCTASES FAMILY MEMBER"/>
    <property type="match status" value="1"/>
</dbReference>
<dbReference type="InterPro" id="IPR036291">
    <property type="entry name" value="NAD(P)-bd_dom_sf"/>
</dbReference>
<evidence type="ECO:0000256" key="1">
    <source>
        <dbReference type="ARBA" id="ARBA00006484"/>
    </source>
</evidence>
<comment type="similarity">
    <text evidence="1">Belongs to the short-chain dehydrogenases/reductases (SDR) family.</text>
</comment>
<dbReference type="Gene3D" id="3.40.50.720">
    <property type="entry name" value="NAD(P)-binding Rossmann-like Domain"/>
    <property type="match status" value="1"/>
</dbReference>
<dbReference type="Proteomes" id="UP001143370">
    <property type="component" value="Unassembled WGS sequence"/>
</dbReference>
<reference evidence="3" key="1">
    <citation type="journal article" date="2014" name="Int. J. Syst. Evol. Microbiol.">
        <title>Complete genome sequence of Corynebacterium casei LMG S-19264T (=DSM 44701T), isolated from a smear-ripened cheese.</title>
        <authorList>
            <consortium name="US DOE Joint Genome Institute (JGI-PGF)"/>
            <person name="Walter F."/>
            <person name="Albersmeier A."/>
            <person name="Kalinowski J."/>
            <person name="Ruckert C."/>
        </authorList>
    </citation>
    <scope>NUCLEOTIDE SEQUENCE</scope>
    <source>
        <strain evidence="3">VKM B-2484</strain>
    </source>
</reference>
<accession>A0A9W6JAN5</accession>
<dbReference type="GO" id="GO:0016616">
    <property type="term" value="F:oxidoreductase activity, acting on the CH-OH group of donors, NAD or NADP as acceptor"/>
    <property type="evidence" value="ECO:0007669"/>
    <property type="project" value="UniProtKB-ARBA"/>
</dbReference>
<keyword evidence="4" id="KW-1185">Reference proteome</keyword>
<dbReference type="PRINTS" id="PR00080">
    <property type="entry name" value="SDRFAMILY"/>
</dbReference>
<dbReference type="InterPro" id="IPR020904">
    <property type="entry name" value="Sc_DH/Rdtase_CS"/>
</dbReference>
<dbReference type="SUPFAM" id="SSF51735">
    <property type="entry name" value="NAD(P)-binding Rossmann-fold domains"/>
    <property type="match status" value="1"/>
</dbReference>
<dbReference type="NCBIfam" id="NF005559">
    <property type="entry name" value="PRK07231.1"/>
    <property type="match status" value="1"/>
</dbReference>
<name>A0A9W6JAN5_9HYPH</name>
<dbReference type="PRINTS" id="PR00081">
    <property type="entry name" value="GDHRDH"/>
</dbReference>
<dbReference type="Pfam" id="PF13561">
    <property type="entry name" value="adh_short_C2"/>
    <property type="match status" value="1"/>
</dbReference>
<organism evidence="3 4">
    <name type="scientific">Ancylobacter dichloromethanicus</name>
    <dbReference type="NCBI Taxonomy" id="518825"/>
    <lineage>
        <taxon>Bacteria</taxon>
        <taxon>Pseudomonadati</taxon>
        <taxon>Pseudomonadota</taxon>
        <taxon>Alphaproteobacteria</taxon>
        <taxon>Hyphomicrobiales</taxon>
        <taxon>Xanthobacteraceae</taxon>
        <taxon>Ancylobacter</taxon>
    </lineage>
</organism>
<dbReference type="AlphaFoldDB" id="A0A9W6JAN5"/>
<dbReference type="EMBL" id="BSFJ01000008">
    <property type="protein sequence ID" value="GLK72143.1"/>
    <property type="molecule type" value="Genomic_DNA"/>
</dbReference>
<comment type="caution">
    <text evidence="3">The sequence shown here is derived from an EMBL/GenBank/DDBJ whole genome shotgun (WGS) entry which is preliminary data.</text>
</comment>
<evidence type="ECO:0000313" key="4">
    <source>
        <dbReference type="Proteomes" id="UP001143370"/>
    </source>
</evidence>
<protein>
    <submittedName>
        <fullName evidence="3">2-hydroxycyclohexanecarboxyl-CoA dehydrogenase</fullName>
    </submittedName>
</protein>
<dbReference type="PROSITE" id="PS00061">
    <property type="entry name" value="ADH_SHORT"/>
    <property type="match status" value="1"/>
</dbReference>
<proteinExistence type="inferred from homology"/>
<sequence length="256" mass="26411">MYNLDGRIALVTGGAVGIGRGIAARLAQEGCDVAILDLDLAGAQETAAMVEAAGRRALALAVDVADGAAVAAAADRIRAALGPIDIAVNNAAITAVGKVLDIDAEAWRRVFAINTDSVFHVAKAVLPDMVARRAGRIVNVASWFGKIGKPNYAAYSASKAAVIAFTQALAAEVAPLGINVNAVCPGSIVGTRMRDDADRLSREQGLPTAKEREHLIPLGRVGGPDDIARVVAFLASEESAYMTGQAINVTGGLWMN</sequence>
<evidence type="ECO:0000259" key="2">
    <source>
        <dbReference type="SMART" id="SM00822"/>
    </source>
</evidence>
<dbReference type="InterPro" id="IPR057326">
    <property type="entry name" value="KR_dom"/>
</dbReference>
<dbReference type="GO" id="GO:0030497">
    <property type="term" value="P:fatty acid elongation"/>
    <property type="evidence" value="ECO:0007669"/>
    <property type="project" value="TreeGrafter"/>
</dbReference>
<evidence type="ECO:0000313" key="3">
    <source>
        <dbReference type="EMBL" id="GLK72143.1"/>
    </source>
</evidence>
<dbReference type="RefSeq" id="WP_213369657.1">
    <property type="nucleotide sequence ID" value="NZ_BSFJ01000008.1"/>
</dbReference>
<dbReference type="InterPro" id="IPR002347">
    <property type="entry name" value="SDR_fam"/>
</dbReference>
<reference evidence="3" key="2">
    <citation type="submission" date="2023-01" db="EMBL/GenBank/DDBJ databases">
        <authorList>
            <person name="Sun Q."/>
            <person name="Evtushenko L."/>
        </authorList>
    </citation>
    <scope>NUCLEOTIDE SEQUENCE</scope>
    <source>
        <strain evidence="3">VKM B-2484</strain>
    </source>
</reference>